<reference evidence="3 4" key="1">
    <citation type="submission" date="2020-01" db="EMBL/GenBank/DDBJ databases">
        <title>Sphingomonas sp. strain CSW-10.</title>
        <authorList>
            <person name="Chen W.-M."/>
        </authorList>
    </citation>
    <scope>NUCLEOTIDE SEQUENCE [LARGE SCALE GENOMIC DNA]</scope>
    <source>
        <strain evidence="3 4">CSW-10</strain>
    </source>
</reference>
<dbReference type="InterPro" id="IPR052529">
    <property type="entry name" value="Bact_Transport_Assoc"/>
</dbReference>
<accession>A0A6M4AT60</accession>
<feature type="transmembrane region" description="Helical" evidence="1">
    <location>
        <begin position="25"/>
        <end position="43"/>
    </location>
</feature>
<proteinExistence type="predicted"/>
<gene>
    <name evidence="3" type="ORF">GV829_07405</name>
</gene>
<feature type="transmembrane region" description="Helical" evidence="1">
    <location>
        <begin position="79"/>
        <end position="96"/>
    </location>
</feature>
<dbReference type="PANTHER" id="PTHR30590">
    <property type="entry name" value="INNER MEMBRANE PROTEIN"/>
    <property type="match status" value="1"/>
</dbReference>
<keyword evidence="1" id="KW-0812">Transmembrane</keyword>
<dbReference type="Proteomes" id="UP000503018">
    <property type="component" value="Chromosome"/>
</dbReference>
<feature type="transmembrane region" description="Helical" evidence="1">
    <location>
        <begin position="303"/>
        <end position="324"/>
    </location>
</feature>
<feature type="domain" description="DUF418" evidence="2">
    <location>
        <begin position="251"/>
        <end position="412"/>
    </location>
</feature>
<protein>
    <submittedName>
        <fullName evidence="3">DUF418 domain-containing protein</fullName>
    </submittedName>
</protein>
<sequence length="421" mass="46357">MTTATDTAAVFADSPPASRIAGLDATRGFAVMGILLMNIISFAMPENAYITPRHWGGDSGADLWSWAIAFVLFDSKMRGLFSIMFGASTLLVIQAAEAGGRSAAQTHYARMVVLALFGLAHFFFLWVGDILFLYACCGLVLYLFRDLSVKALTIWGILLIALNSIMMSIAMIMLHMGSWPGAPADLATAYGKFAADFAPYSAFGREDYELYRSDYATILAVKLDEMLFQPLILMPMYFAETLGLMLIGMALFKNGLLQGQWSIERLTKWATVGLSIGMIGGIALLALQFSVDLEPAIVMGTTFGFSVPFDVPMSIGYAALFMALAQRFASSPLIIRVAAAGRAAFTNYLGTSLLMTALFYGWGLGQFGEWSRVQTYGAVIAVWVIMLLWSKPWLDHFRFGPMEWLWRTLARGKVQPLRRTH</sequence>
<evidence type="ECO:0000256" key="1">
    <source>
        <dbReference type="SAM" id="Phobius"/>
    </source>
</evidence>
<feature type="transmembrane region" description="Helical" evidence="1">
    <location>
        <begin position="272"/>
        <end position="291"/>
    </location>
</feature>
<feature type="transmembrane region" description="Helical" evidence="1">
    <location>
        <begin position="345"/>
        <end position="363"/>
    </location>
</feature>
<feature type="transmembrane region" description="Helical" evidence="1">
    <location>
        <begin position="130"/>
        <end position="147"/>
    </location>
</feature>
<name>A0A6M4AT60_9SPHN</name>
<evidence type="ECO:0000313" key="4">
    <source>
        <dbReference type="Proteomes" id="UP000503018"/>
    </source>
</evidence>
<dbReference type="EMBL" id="CP053015">
    <property type="protein sequence ID" value="QJQ32298.1"/>
    <property type="molecule type" value="Genomic_DNA"/>
</dbReference>
<dbReference type="Pfam" id="PF04235">
    <property type="entry name" value="DUF418"/>
    <property type="match status" value="1"/>
</dbReference>
<dbReference type="RefSeq" id="WP_169945404.1">
    <property type="nucleotide sequence ID" value="NZ_CP053015.1"/>
</dbReference>
<evidence type="ECO:0000259" key="2">
    <source>
        <dbReference type="Pfam" id="PF04235"/>
    </source>
</evidence>
<keyword evidence="1" id="KW-0472">Membrane</keyword>
<keyword evidence="4" id="KW-1185">Reference proteome</keyword>
<dbReference type="InterPro" id="IPR007349">
    <property type="entry name" value="DUF418"/>
</dbReference>
<dbReference type="AlphaFoldDB" id="A0A6M4AT60"/>
<organism evidence="3 4">
    <name type="scientific">Sphingomonas lacunae</name>
    <dbReference type="NCBI Taxonomy" id="2698828"/>
    <lineage>
        <taxon>Bacteria</taxon>
        <taxon>Pseudomonadati</taxon>
        <taxon>Pseudomonadota</taxon>
        <taxon>Alphaproteobacteria</taxon>
        <taxon>Sphingomonadales</taxon>
        <taxon>Sphingomonadaceae</taxon>
        <taxon>Sphingomonas</taxon>
    </lineage>
</organism>
<evidence type="ECO:0000313" key="3">
    <source>
        <dbReference type="EMBL" id="QJQ32298.1"/>
    </source>
</evidence>
<feature type="transmembrane region" description="Helical" evidence="1">
    <location>
        <begin position="375"/>
        <end position="394"/>
    </location>
</feature>
<keyword evidence="1" id="KW-1133">Transmembrane helix</keyword>
<dbReference type="KEGG" id="slan:GV829_07405"/>
<feature type="transmembrane region" description="Helical" evidence="1">
    <location>
        <begin position="154"/>
        <end position="176"/>
    </location>
</feature>
<feature type="transmembrane region" description="Helical" evidence="1">
    <location>
        <begin position="232"/>
        <end position="252"/>
    </location>
</feature>
<dbReference type="PANTHER" id="PTHR30590:SF2">
    <property type="entry name" value="INNER MEMBRANE PROTEIN"/>
    <property type="match status" value="1"/>
</dbReference>